<accession>A0A8T3D2Q5</accession>
<proteinExistence type="inferred from homology"/>
<dbReference type="FunFam" id="1.10.630.10:FF:000004">
    <property type="entry name" value="cytochrome P450 2D15 isoform X1"/>
    <property type="match status" value="1"/>
</dbReference>
<dbReference type="GO" id="GO:0006805">
    <property type="term" value="P:xenobiotic metabolic process"/>
    <property type="evidence" value="ECO:0007669"/>
    <property type="project" value="TreeGrafter"/>
</dbReference>
<evidence type="ECO:0008006" key="15">
    <source>
        <dbReference type="Google" id="ProtNLM"/>
    </source>
</evidence>
<evidence type="ECO:0000313" key="13">
    <source>
        <dbReference type="EMBL" id="KAI1889964.1"/>
    </source>
</evidence>
<dbReference type="EMBL" id="JAERUA010000015">
    <property type="protein sequence ID" value="KAI1889964.1"/>
    <property type="molecule type" value="Genomic_DNA"/>
</dbReference>
<evidence type="ECO:0000256" key="9">
    <source>
        <dbReference type="ARBA" id="ARBA00023136"/>
    </source>
</evidence>
<dbReference type="OrthoDB" id="2789670at2759"/>
<dbReference type="InterPro" id="IPR050182">
    <property type="entry name" value="Cytochrome_P450_fam2"/>
</dbReference>
<dbReference type="PRINTS" id="PR00463">
    <property type="entry name" value="EP450I"/>
</dbReference>
<feature type="signal peptide" evidence="12">
    <location>
        <begin position="1"/>
        <end position="21"/>
    </location>
</feature>
<comment type="caution">
    <text evidence="13">The sequence shown here is derived from an EMBL/GenBank/DDBJ whole genome shotgun (WGS) entry which is preliminary data.</text>
</comment>
<dbReference type="PANTHER" id="PTHR24300:SF327">
    <property type="entry name" value="CYTOCHROME P450 2F2-RELATED"/>
    <property type="match status" value="1"/>
</dbReference>
<evidence type="ECO:0000313" key="14">
    <source>
        <dbReference type="Proteomes" id="UP000829720"/>
    </source>
</evidence>
<sequence>MLGSLLLLWISFCLLFFLIKTRRPKNFPPGPRPFPIFGNLLQLNLENPISDLNKLSERYGKVFSFFFGGRPAVIISGLQPMKEALVTKSVDFAGRPNGLLLTHLTQGKGVIMADYGASWREHRRFALMTMKNFGLGKQSMEERILGEISHVSSILERNHGKCIDPQTLFHNAACDIICVILFGHRYDYEDSFFQAMVTMMAENSKIANGPWGMIYDTLPLLRSLPLPFQKAINDYNTVKLHTLGIVEQHKKTRVPGEPRDIIDCYLDEIEKRNQNGSLFDEDQMASFLLDLLFAGTDTTSNTLRTSFLYLMTHPEVQERCQKEIDEVLGEKLEASFEDRHRMPYTQAMIHEAQRVANTLPLSVFHCTIKDTELMGYKIPKGTLIIPNLSSVLNEESQWKFPHDFNPSNFLNDEGEFVKPEAFIPFSVGPRMCLGEGLARMELFLILVTLLRRFHFFWPEDGGVPDYTPVFGVTQAPKPYRLGVRLRGRQGCDGTVGTKQRVN</sequence>
<reference evidence="13" key="1">
    <citation type="submission" date="2021-01" db="EMBL/GenBank/DDBJ databases">
        <authorList>
            <person name="Zahm M."/>
            <person name="Roques C."/>
            <person name="Cabau C."/>
            <person name="Klopp C."/>
            <person name="Donnadieu C."/>
            <person name="Jouanno E."/>
            <person name="Lampietro C."/>
            <person name="Louis A."/>
            <person name="Herpin A."/>
            <person name="Echchiki A."/>
            <person name="Berthelot C."/>
            <person name="Parey E."/>
            <person name="Roest-Crollius H."/>
            <person name="Braasch I."/>
            <person name="Postlethwait J."/>
            <person name="Bobe J."/>
            <person name="Montfort J."/>
            <person name="Bouchez O."/>
            <person name="Begum T."/>
            <person name="Mejri S."/>
            <person name="Adams A."/>
            <person name="Chen W.-J."/>
            <person name="Guiguen Y."/>
        </authorList>
    </citation>
    <scope>NUCLEOTIDE SEQUENCE</scope>
    <source>
        <tissue evidence="13">Blood</tissue>
    </source>
</reference>
<keyword evidence="9" id="KW-0472">Membrane</keyword>
<evidence type="ECO:0000256" key="2">
    <source>
        <dbReference type="ARBA" id="ARBA00004370"/>
    </source>
</evidence>
<dbReference type="InterPro" id="IPR017972">
    <property type="entry name" value="Cyt_P450_CS"/>
</dbReference>
<keyword evidence="4 10" id="KW-0349">Heme</keyword>
<dbReference type="AlphaFoldDB" id="A0A8T3D2Q5"/>
<evidence type="ECO:0000256" key="12">
    <source>
        <dbReference type="SAM" id="SignalP"/>
    </source>
</evidence>
<dbReference type="InterPro" id="IPR002401">
    <property type="entry name" value="Cyt_P450_E_grp-I"/>
</dbReference>
<comment type="subcellular location">
    <subcellularLocation>
        <location evidence="2">Membrane</location>
    </subcellularLocation>
</comment>
<evidence type="ECO:0000256" key="11">
    <source>
        <dbReference type="RuleBase" id="RU000461"/>
    </source>
</evidence>
<comment type="cofactor">
    <cofactor evidence="1 10">
        <name>heme</name>
        <dbReference type="ChEBI" id="CHEBI:30413"/>
    </cofactor>
</comment>
<evidence type="ECO:0000256" key="8">
    <source>
        <dbReference type="ARBA" id="ARBA00023033"/>
    </source>
</evidence>
<dbReference type="InterPro" id="IPR036396">
    <property type="entry name" value="Cyt_P450_sf"/>
</dbReference>
<comment type="similarity">
    <text evidence="3 11">Belongs to the cytochrome P450 family.</text>
</comment>
<evidence type="ECO:0000256" key="10">
    <source>
        <dbReference type="PIRSR" id="PIRSR602401-1"/>
    </source>
</evidence>
<dbReference type="GO" id="GO:0005737">
    <property type="term" value="C:cytoplasm"/>
    <property type="evidence" value="ECO:0007669"/>
    <property type="project" value="TreeGrafter"/>
</dbReference>
<protein>
    <recommendedName>
        <fullName evidence="15">Cytochrome P450 2F2-like</fullName>
    </recommendedName>
</protein>
<dbReference type="GO" id="GO:0006082">
    <property type="term" value="P:organic acid metabolic process"/>
    <property type="evidence" value="ECO:0007669"/>
    <property type="project" value="TreeGrafter"/>
</dbReference>
<dbReference type="PANTHER" id="PTHR24300">
    <property type="entry name" value="CYTOCHROME P450 508A4-RELATED"/>
    <property type="match status" value="1"/>
</dbReference>
<keyword evidence="8 11" id="KW-0503">Monooxygenase</keyword>
<feature type="chain" id="PRO_5035847373" description="Cytochrome P450 2F2-like" evidence="12">
    <location>
        <begin position="22"/>
        <end position="502"/>
    </location>
</feature>
<dbReference type="GO" id="GO:0005506">
    <property type="term" value="F:iron ion binding"/>
    <property type="evidence" value="ECO:0007669"/>
    <property type="project" value="InterPro"/>
</dbReference>
<keyword evidence="5 10" id="KW-0479">Metal-binding</keyword>
<dbReference type="Pfam" id="PF00067">
    <property type="entry name" value="p450"/>
    <property type="match status" value="1"/>
</dbReference>
<dbReference type="InterPro" id="IPR001128">
    <property type="entry name" value="Cyt_P450"/>
</dbReference>
<evidence type="ECO:0000256" key="4">
    <source>
        <dbReference type="ARBA" id="ARBA00022617"/>
    </source>
</evidence>
<keyword evidence="12" id="KW-0732">Signal</keyword>
<dbReference type="SUPFAM" id="SSF48264">
    <property type="entry name" value="Cytochrome P450"/>
    <property type="match status" value="1"/>
</dbReference>
<gene>
    <name evidence="13" type="ORF">AGOR_G00168330</name>
</gene>
<evidence type="ECO:0000256" key="5">
    <source>
        <dbReference type="ARBA" id="ARBA00022723"/>
    </source>
</evidence>
<evidence type="ECO:0000256" key="3">
    <source>
        <dbReference type="ARBA" id="ARBA00010617"/>
    </source>
</evidence>
<keyword evidence="14" id="KW-1185">Reference proteome</keyword>
<dbReference type="Proteomes" id="UP000829720">
    <property type="component" value="Unassembled WGS sequence"/>
</dbReference>
<keyword evidence="6 11" id="KW-0560">Oxidoreductase</keyword>
<keyword evidence="7 10" id="KW-0408">Iron</keyword>
<organism evidence="13 14">
    <name type="scientific">Albula goreensis</name>
    <dbReference type="NCBI Taxonomy" id="1534307"/>
    <lineage>
        <taxon>Eukaryota</taxon>
        <taxon>Metazoa</taxon>
        <taxon>Chordata</taxon>
        <taxon>Craniata</taxon>
        <taxon>Vertebrata</taxon>
        <taxon>Euteleostomi</taxon>
        <taxon>Actinopterygii</taxon>
        <taxon>Neopterygii</taxon>
        <taxon>Teleostei</taxon>
        <taxon>Albuliformes</taxon>
        <taxon>Albulidae</taxon>
        <taxon>Albula</taxon>
    </lineage>
</organism>
<evidence type="ECO:0000256" key="1">
    <source>
        <dbReference type="ARBA" id="ARBA00001971"/>
    </source>
</evidence>
<dbReference type="Gene3D" id="1.10.630.10">
    <property type="entry name" value="Cytochrome P450"/>
    <property type="match status" value="1"/>
</dbReference>
<dbReference type="PROSITE" id="PS00086">
    <property type="entry name" value="CYTOCHROME_P450"/>
    <property type="match status" value="1"/>
</dbReference>
<evidence type="ECO:0000256" key="7">
    <source>
        <dbReference type="ARBA" id="ARBA00023004"/>
    </source>
</evidence>
<dbReference type="GO" id="GO:0016712">
    <property type="term" value="F:oxidoreductase activity, acting on paired donors, with incorporation or reduction of molecular oxygen, reduced flavin or flavoprotein as one donor, and incorporation of one atom of oxygen"/>
    <property type="evidence" value="ECO:0007669"/>
    <property type="project" value="TreeGrafter"/>
</dbReference>
<dbReference type="GO" id="GO:0016020">
    <property type="term" value="C:membrane"/>
    <property type="evidence" value="ECO:0007669"/>
    <property type="project" value="UniProtKB-SubCell"/>
</dbReference>
<dbReference type="PRINTS" id="PR00385">
    <property type="entry name" value="P450"/>
</dbReference>
<feature type="binding site" description="axial binding residue" evidence="10">
    <location>
        <position position="432"/>
    </location>
    <ligand>
        <name>heme</name>
        <dbReference type="ChEBI" id="CHEBI:30413"/>
    </ligand>
    <ligandPart>
        <name>Fe</name>
        <dbReference type="ChEBI" id="CHEBI:18248"/>
    </ligandPart>
</feature>
<dbReference type="GO" id="GO:0020037">
    <property type="term" value="F:heme binding"/>
    <property type="evidence" value="ECO:0007669"/>
    <property type="project" value="InterPro"/>
</dbReference>
<name>A0A8T3D2Q5_9TELE</name>
<evidence type="ECO:0000256" key="6">
    <source>
        <dbReference type="ARBA" id="ARBA00023002"/>
    </source>
</evidence>